<dbReference type="OrthoDB" id="103819at2759"/>
<dbReference type="AlphaFoldDB" id="A0A0L0NEL6"/>
<gene>
    <name evidence="1" type="ORF">TOPH_02730</name>
</gene>
<evidence type="ECO:0000313" key="1">
    <source>
        <dbReference type="EMBL" id="KND92479.1"/>
    </source>
</evidence>
<dbReference type="Proteomes" id="UP000036947">
    <property type="component" value="Unassembled WGS sequence"/>
</dbReference>
<comment type="caution">
    <text evidence="1">The sequence shown here is derived from an EMBL/GenBank/DDBJ whole genome shotgun (WGS) entry which is preliminary data.</text>
</comment>
<accession>A0A0L0NEL6</accession>
<sequence>MKWIRKISALTRKHMDVFRLGLAGEAWHDVSNSLRRPRRLGPPFGLVPWKQHHHQRHSSNLVAVSLRLAPCSPSVPAGPADADSAVYGGWAIRLQESPQV</sequence>
<protein>
    <submittedName>
        <fullName evidence="1">Uncharacterized protein</fullName>
    </submittedName>
</protein>
<proteinExistence type="predicted"/>
<name>A0A0L0NEL6_TOLOC</name>
<evidence type="ECO:0000313" key="2">
    <source>
        <dbReference type="Proteomes" id="UP000036947"/>
    </source>
</evidence>
<keyword evidence="2" id="KW-1185">Reference proteome</keyword>
<reference evidence="1 2" key="1">
    <citation type="journal article" date="2015" name="BMC Genomics">
        <title>The genome of the truffle-parasite Tolypocladium ophioglossoides and the evolution of antifungal peptaibiotics.</title>
        <authorList>
            <person name="Quandt C.A."/>
            <person name="Bushley K.E."/>
            <person name="Spatafora J.W."/>
        </authorList>
    </citation>
    <scope>NUCLEOTIDE SEQUENCE [LARGE SCALE GENOMIC DNA]</scope>
    <source>
        <strain evidence="1 2">CBS 100239</strain>
    </source>
</reference>
<organism evidence="1 2">
    <name type="scientific">Tolypocladium ophioglossoides (strain CBS 100239)</name>
    <name type="common">Snaketongue truffleclub</name>
    <name type="synonym">Elaphocordyceps ophioglossoides</name>
    <dbReference type="NCBI Taxonomy" id="1163406"/>
    <lineage>
        <taxon>Eukaryota</taxon>
        <taxon>Fungi</taxon>
        <taxon>Dikarya</taxon>
        <taxon>Ascomycota</taxon>
        <taxon>Pezizomycotina</taxon>
        <taxon>Sordariomycetes</taxon>
        <taxon>Hypocreomycetidae</taxon>
        <taxon>Hypocreales</taxon>
        <taxon>Ophiocordycipitaceae</taxon>
        <taxon>Tolypocladium</taxon>
    </lineage>
</organism>
<dbReference type="EMBL" id="LFRF01000005">
    <property type="protein sequence ID" value="KND92479.1"/>
    <property type="molecule type" value="Genomic_DNA"/>
</dbReference>